<evidence type="ECO:0000313" key="3">
    <source>
        <dbReference type="EMBL" id="PIA13835.1"/>
    </source>
</evidence>
<dbReference type="AlphaFoldDB" id="A0A2G5B4A7"/>
<evidence type="ECO:0000259" key="2">
    <source>
        <dbReference type="Pfam" id="PF11223"/>
    </source>
</evidence>
<feature type="compositionally biased region" description="Polar residues" evidence="1">
    <location>
        <begin position="351"/>
        <end position="368"/>
    </location>
</feature>
<dbReference type="OrthoDB" id="5595797at2759"/>
<feature type="compositionally biased region" description="Basic and acidic residues" evidence="1">
    <location>
        <begin position="54"/>
        <end position="64"/>
    </location>
</feature>
<protein>
    <recommendedName>
        <fullName evidence="2">DUF3020 domain-containing protein</fullName>
    </recommendedName>
</protein>
<evidence type="ECO:0000256" key="1">
    <source>
        <dbReference type="SAM" id="MobiDB-lite"/>
    </source>
</evidence>
<reference evidence="3 4" key="1">
    <citation type="journal article" date="2015" name="Genome Biol. Evol.">
        <title>Phylogenomic analyses indicate that early fungi evolved digesting cell walls of algal ancestors of land plants.</title>
        <authorList>
            <person name="Chang Y."/>
            <person name="Wang S."/>
            <person name="Sekimoto S."/>
            <person name="Aerts A.L."/>
            <person name="Choi C."/>
            <person name="Clum A."/>
            <person name="LaButti K.M."/>
            <person name="Lindquist E.A."/>
            <person name="Yee Ngan C."/>
            <person name="Ohm R.A."/>
            <person name="Salamov A.A."/>
            <person name="Grigoriev I.V."/>
            <person name="Spatafora J.W."/>
            <person name="Berbee M.L."/>
        </authorList>
    </citation>
    <scope>NUCLEOTIDE SEQUENCE [LARGE SCALE GENOMIC DNA]</scope>
    <source>
        <strain evidence="3 4">NRRL 1564</strain>
    </source>
</reference>
<dbReference type="Pfam" id="PF11223">
    <property type="entry name" value="DUF3020"/>
    <property type="match status" value="1"/>
</dbReference>
<feature type="compositionally biased region" description="Basic and acidic residues" evidence="1">
    <location>
        <begin position="35"/>
        <end position="46"/>
    </location>
</feature>
<feature type="compositionally biased region" description="Polar residues" evidence="1">
    <location>
        <begin position="1"/>
        <end position="32"/>
    </location>
</feature>
<dbReference type="InterPro" id="IPR021386">
    <property type="entry name" value="SPP41_DUF3020"/>
</dbReference>
<organism evidence="3 4">
    <name type="scientific">Coemansia reversa (strain ATCC 12441 / NRRL 1564)</name>
    <dbReference type="NCBI Taxonomy" id="763665"/>
    <lineage>
        <taxon>Eukaryota</taxon>
        <taxon>Fungi</taxon>
        <taxon>Fungi incertae sedis</taxon>
        <taxon>Zoopagomycota</taxon>
        <taxon>Kickxellomycotina</taxon>
        <taxon>Kickxellomycetes</taxon>
        <taxon>Kickxellales</taxon>
        <taxon>Kickxellaceae</taxon>
        <taxon>Coemansia</taxon>
    </lineage>
</organism>
<dbReference type="STRING" id="763665.A0A2G5B4A7"/>
<name>A0A2G5B4A7_COERN</name>
<dbReference type="EMBL" id="KZ303526">
    <property type="protein sequence ID" value="PIA13835.1"/>
    <property type="molecule type" value="Genomic_DNA"/>
</dbReference>
<feature type="region of interest" description="Disordered" evidence="1">
    <location>
        <begin position="351"/>
        <end position="373"/>
    </location>
</feature>
<proteinExistence type="predicted"/>
<accession>A0A2G5B4A7</accession>
<dbReference type="Proteomes" id="UP000242474">
    <property type="component" value="Unassembled WGS sequence"/>
</dbReference>
<keyword evidence="4" id="KW-1185">Reference proteome</keyword>
<feature type="domain" description="DUF3020" evidence="2">
    <location>
        <begin position="60"/>
        <end position="108"/>
    </location>
</feature>
<feature type="region of interest" description="Disordered" evidence="1">
    <location>
        <begin position="1"/>
        <end position="64"/>
    </location>
</feature>
<sequence length="437" mass="48195">MLSSARSFSKQVLNHRTQIQQQTKTQLRNQHTGPRAKDQQSGRYEDEPQQLVSDRMRQENRERKKRWRELNEERNKDNDLRCRVNKRANQLYGATSSAAKEKWIGEEFERRQHRRKEKELRKRQLISDSEEILVDEQSVFTPHDERASKIQRTETGSVLSQLLLPGGFGSYAGLPSHQVRAAYGLWKSVADGQALEAAGPVEHSQGFHQQSPVCFQDSSAMHSSSDTAVSSPGAASRVSLPPLSSVVPEELLHSPATLYEPCQMPPSCRLPPLLHDTQQCDSLPADFGCNSSIVAHHADQLCSRSGGNNALSCCHSSACSVETYSYHATTENPSNPRHAHVTLSAASSASGLSTNGCSSPSPYHQQPAPSLHRRKHVRPWEEFLSPAIADDSEPFTNTHPSQYVSSADMGGLSEAAFSLMSLSSSSSAIDNNQSVVT</sequence>
<gene>
    <name evidence="3" type="ORF">COEREDRAFT_94339</name>
</gene>
<evidence type="ECO:0000313" key="4">
    <source>
        <dbReference type="Proteomes" id="UP000242474"/>
    </source>
</evidence>